<dbReference type="OrthoDB" id="10259713at2759"/>
<sequence length="363" mass="41890">MSSVVSSSQLGTYTSSHGGSTVSGSTDREDFTPTQENLDTMKSRIETFRIENALLIEYARLKGTDLLPQGTVIEPNVHAHYKFTKKRYTPLPIARKLEIAKYVNDQIDKSIAEASKKFNDDIEQSRAQLIQIQVREKELDKEKAQFLREVCEESRDERTGKIIGEKILKWFDDTVKMKETKKETLILKKQSMSAKIKQTNARLEQKKDLGEKLQQVDYDQLQIDNEAYQDQIAELSKKLSKLQKTSSSVVSRLQNARSLLAEEEKACATMQQSIEQKQKAIQKYEKEASGVEEDHEKLIASNEEIATKKSEYRVPDVTDYIDKKAKIYETQKIIKNWERKVQLAAMNVKRLQKEFEEIDTPRK</sequence>
<dbReference type="InParanoid" id="A2DTI0"/>
<organism evidence="10 11">
    <name type="scientific">Trichomonas vaginalis (strain ATCC PRA-98 / G3)</name>
    <dbReference type="NCBI Taxonomy" id="412133"/>
    <lineage>
        <taxon>Eukaryota</taxon>
        <taxon>Metamonada</taxon>
        <taxon>Parabasalia</taxon>
        <taxon>Trichomonadida</taxon>
        <taxon>Trichomonadidae</taxon>
        <taxon>Trichomonas</taxon>
    </lineage>
</organism>
<accession>A2DTI0</accession>
<evidence type="ECO:0000256" key="8">
    <source>
        <dbReference type="SAM" id="MobiDB-lite"/>
    </source>
</evidence>
<evidence type="ECO:0000256" key="4">
    <source>
        <dbReference type="ARBA" id="ARBA00023273"/>
    </source>
</evidence>
<dbReference type="OMA" id="TCQQHRA"/>
<dbReference type="InterPro" id="IPR051885">
    <property type="entry name" value="CC_CF"/>
</dbReference>
<dbReference type="STRING" id="5722.A2DTI0"/>
<dbReference type="VEuPathDB" id="TrichDB:TVAGG3_0593620"/>
<dbReference type="Pfam" id="PF13870">
    <property type="entry name" value="CCDC113_CCDC96_CC"/>
    <property type="match status" value="1"/>
</dbReference>
<comment type="similarity">
    <text evidence="5">Belongs to the CFAP263 family.</text>
</comment>
<dbReference type="InterPro" id="IPR025254">
    <property type="entry name" value="CCDC113/CCDC96_CC"/>
</dbReference>
<evidence type="ECO:0000259" key="9">
    <source>
        <dbReference type="Pfam" id="PF13870"/>
    </source>
</evidence>
<evidence type="ECO:0000256" key="5">
    <source>
        <dbReference type="ARBA" id="ARBA00044506"/>
    </source>
</evidence>
<dbReference type="eggNOG" id="ENOG502QU7J">
    <property type="taxonomic scope" value="Eukaryota"/>
</dbReference>
<keyword evidence="4" id="KW-0966">Cell projection</keyword>
<dbReference type="VEuPathDB" id="TrichDB:TVAG_423420"/>
<dbReference type="GO" id="GO:0060271">
    <property type="term" value="P:cilium assembly"/>
    <property type="evidence" value="ECO:0000318"/>
    <property type="project" value="GO_Central"/>
</dbReference>
<dbReference type="AlphaFoldDB" id="A2DTI0"/>
<keyword evidence="3 7" id="KW-0175">Coiled coil</keyword>
<dbReference type="GO" id="GO:0005930">
    <property type="term" value="C:axoneme"/>
    <property type="evidence" value="ECO:0000318"/>
    <property type="project" value="GO_Central"/>
</dbReference>
<reference evidence="10" key="1">
    <citation type="submission" date="2006-10" db="EMBL/GenBank/DDBJ databases">
        <authorList>
            <person name="Amadeo P."/>
            <person name="Zhao Q."/>
            <person name="Wortman J."/>
            <person name="Fraser-Liggett C."/>
            <person name="Carlton J."/>
        </authorList>
    </citation>
    <scope>NUCLEOTIDE SEQUENCE</scope>
    <source>
        <strain evidence="10">G3</strain>
    </source>
</reference>
<dbReference type="PANTHER" id="PTHR15654">
    <property type="entry name" value="COILED-COIL DOMAIN-CONTAINING PROTEIN 113-RELATED"/>
    <property type="match status" value="1"/>
</dbReference>
<feature type="domain" description="CCDC113/CCDC96 coiled-coil" evidence="9">
    <location>
        <begin position="176"/>
        <end position="349"/>
    </location>
</feature>
<feature type="compositionally biased region" description="Low complexity" evidence="8">
    <location>
        <begin position="11"/>
        <end position="25"/>
    </location>
</feature>
<reference evidence="10" key="2">
    <citation type="journal article" date="2007" name="Science">
        <title>Draft genome sequence of the sexually transmitted pathogen Trichomonas vaginalis.</title>
        <authorList>
            <person name="Carlton J.M."/>
            <person name="Hirt R.P."/>
            <person name="Silva J.C."/>
            <person name="Delcher A.L."/>
            <person name="Schatz M."/>
            <person name="Zhao Q."/>
            <person name="Wortman J.R."/>
            <person name="Bidwell S.L."/>
            <person name="Alsmark U.C.M."/>
            <person name="Besteiro S."/>
            <person name="Sicheritz-Ponten T."/>
            <person name="Noel C.J."/>
            <person name="Dacks J.B."/>
            <person name="Foster P.G."/>
            <person name="Simillion C."/>
            <person name="Van de Peer Y."/>
            <person name="Miranda-Saavedra D."/>
            <person name="Barton G.J."/>
            <person name="Westrop G.D."/>
            <person name="Mueller S."/>
            <person name="Dessi D."/>
            <person name="Fiori P.L."/>
            <person name="Ren Q."/>
            <person name="Paulsen I."/>
            <person name="Zhang H."/>
            <person name="Bastida-Corcuera F.D."/>
            <person name="Simoes-Barbosa A."/>
            <person name="Brown M.T."/>
            <person name="Hayes R.D."/>
            <person name="Mukherjee M."/>
            <person name="Okumura C.Y."/>
            <person name="Schneider R."/>
            <person name="Smith A.J."/>
            <person name="Vanacova S."/>
            <person name="Villalvazo M."/>
            <person name="Haas B.J."/>
            <person name="Pertea M."/>
            <person name="Feldblyum T.V."/>
            <person name="Utterback T.R."/>
            <person name="Shu C.L."/>
            <person name="Osoegawa K."/>
            <person name="de Jong P.J."/>
            <person name="Hrdy I."/>
            <person name="Horvathova L."/>
            <person name="Zubacova Z."/>
            <person name="Dolezal P."/>
            <person name="Malik S.B."/>
            <person name="Logsdon J.M. Jr."/>
            <person name="Henze K."/>
            <person name="Gupta A."/>
            <person name="Wang C.C."/>
            <person name="Dunne R.L."/>
            <person name="Upcroft J.A."/>
            <person name="Upcroft P."/>
            <person name="White O."/>
            <person name="Salzberg S.L."/>
            <person name="Tang P."/>
            <person name="Chiu C.-H."/>
            <person name="Lee Y.-S."/>
            <person name="Embley T.M."/>
            <person name="Coombs G.H."/>
            <person name="Mottram J.C."/>
            <person name="Tachezy J."/>
            <person name="Fraser-Liggett C.M."/>
            <person name="Johnson P.J."/>
        </authorList>
    </citation>
    <scope>NUCLEOTIDE SEQUENCE [LARGE SCALE GENOMIC DNA]</scope>
    <source>
        <strain evidence="10">G3</strain>
    </source>
</reference>
<dbReference type="GO" id="GO:0036064">
    <property type="term" value="C:ciliary basal body"/>
    <property type="evidence" value="ECO:0000318"/>
    <property type="project" value="GO_Central"/>
</dbReference>
<protein>
    <recommendedName>
        <fullName evidence="6">Cilia- and flagella-associated protein 263</fullName>
    </recommendedName>
</protein>
<keyword evidence="2" id="KW-0970">Cilium biogenesis/degradation</keyword>
<evidence type="ECO:0000313" key="11">
    <source>
        <dbReference type="Proteomes" id="UP000001542"/>
    </source>
</evidence>
<evidence type="ECO:0000256" key="1">
    <source>
        <dbReference type="ARBA" id="ARBA00004138"/>
    </source>
</evidence>
<keyword evidence="11" id="KW-1185">Reference proteome</keyword>
<evidence type="ECO:0000313" key="10">
    <source>
        <dbReference type="EMBL" id="EAY16289.1"/>
    </source>
</evidence>
<proteinExistence type="inferred from homology"/>
<dbReference type="SMR" id="A2DTI0"/>
<feature type="compositionally biased region" description="Polar residues" evidence="8">
    <location>
        <begin position="1"/>
        <end position="10"/>
    </location>
</feature>
<feature type="coiled-coil region" evidence="7">
    <location>
        <begin position="189"/>
        <end position="301"/>
    </location>
</feature>
<comment type="subcellular location">
    <subcellularLocation>
        <location evidence="1">Cell projection</location>
        <location evidence="1">Cilium</location>
    </subcellularLocation>
</comment>
<feature type="region of interest" description="Disordered" evidence="8">
    <location>
        <begin position="1"/>
        <end position="38"/>
    </location>
</feature>
<dbReference type="EMBL" id="DS113244">
    <property type="protein sequence ID" value="EAY16289.1"/>
    <property type="molecule type" value="Genomic_DNA"/>
</dbReference>
<dbReference type="Proteomes" id="UP000001542">
    <property type="component" value="Unassembled WGS sequence"/>
</dbReference>
<dbReference type="KEGG" id="tva:4774297"/>
<evidence type="ECO:0000256" key="6">
    <source>
        <dbReference type="ARBA" id="ARBA00044798"/>
    </source>
</evidence>
<name>A2DTI0_TRIV3</name>
<evidence type="ECO:0000256" key="3">
    <source>
        <dbReference type="ARBA" id="ARBA00023054"/>
    </source>
</evidence>
<dbReference type="RefSeq" id="XP_001328512.1">
    <property type="nucleotide sequence ID" value="XM_001328477.1"/>
</dbReference>
<evidence type="ECO:0000256" key="7">
    <source>
        <dbReference type="SAM" id="Coils"/>
    </source>
</evidence>
<gene>
    <name evidence="10" type="ORF">TVAG_423420</name>
</gene>
<dbReference type="PANTHER" id="PTHR15654:SF2">
    <property type="entry name" value="COILED-COIL DOMAIN-CONTAINING PROTEIN 113"/>
    <property type="match status" value="1"/>
</dbReference>
<evidence type="ECO:0000256" key="2">
    <source>
        <dbReference type="ARBA" id="ARBA00022794"/>
    </source>
</evidence>